<dbReference type="RefSeq" id="WP_123914595.1">
    <property type="nucleotide sequence ID" value="NZ_RKRA01000001.1"/>
</dbReference>
<dbReference type="PROSITE" id="PS51257">
    <property type="entry name" value="PROKAR_LIPOPROTEIN"/>
    <property type="match status" value="1"/>
</dbReference>
<proteinExistence type="inferred from homology"/>
<accession>A0A3N5A330</accession>
<evidence type="ECO:0000256" key="4">
    <source>
        <dbReference type="SAM" id="SignalP"/>
    </source>
</evidence>
<sequence length="319" mass="32335">MRINKTLAAALAMTSALALSACSGGDPAPGTVDDTAAGADGPVIGFSISTLQNPFFVSMEEGVTEAAEAAGIEVTVADASDDASQQANDILNFISQGVDVAILNPTDGDAIISSVEALNEAGIPVITVDRRANGGEVLGHLGTDNVIAGEIAAETLFEAMGGEGKVAILEGVPGASPTIDRGQGFENVLADYPDIEVVGSQTANFQRSEGLSVAQNMLQANPDITGFLAMNDEMALGAIEAMRSANMLGEVKVIGIDGGADAVAAVEAGELVATIAQQSKLMGSMSVEDAIKVAAGETVPEDQPVDVIVIDESNVAEYL</sequence>
<dbReference type="InterPro" id="IPR028082">
    <property type="entry name" value="Peripla_BP_I"/>
</dbReference>
<dbReference type="AlphaFoldDB" id="A0A3N5A330"/>
<dbReference type="PANTHER" id="PTHR46847">
    <property type="entry name" value="D-ALLOSE-BINDING PERIPLASMIC PROTEIN-RELATED"/>
    <property type="match status" value="1"/>
</dbReference>
<comment type="similarity">
    <text evidence="2">Belongs to the bacterial solute-binding protein 2 family.</text>
</comment>
<dbReference type="Gene3D" id="3.40.50.2300">
    <property type="match status" value="2"/>
</dbReference>
<evidence type="ECO:0000256" key="2">
    <source>
        <dbReference type="ARBA" id="ARBA00007639"/>
    </source>
</evidence>
<comment type="caution">
    <text evidence="6">The sequence shown here is derived from an EMBL/GenBank/DDBJ whole genome shotgun (WGS) entry which is preliminary data.</text>
</comment>
<dbReference type="GO" id="GO:0030246">
    <property type="term" value="F:carbohydrate binding"/>
    <property type="evidence" value="ECO:0007669"/>
    <property type="project" value="UniProtKB-ARBA"/>
</dbReference>
<dbReference type="OrthoDB" id="9813037at2"/>
<keyword evidence="7" id="KW-1185">Reference proteome</keyword>
<dbReference type="EMBL" id="RKRA01000001">
    <property type="protein sequence ID" value="RPF26241.1"/>
    <property type="molecule type" value="Genomic_DNA"/>
</dbReference>
<evidence type="ECO:0000259" key="5">
    <source>
        <dbReference type="Pfam" id="PF13407"/>
    </source>
</evidence>
<dbReference type="Pfam" id="PF13407">
    <property type="entry name" value="Peripla_BP_4"/>
    <property type="match status" value="1"/>
</dbReference>
<dbReference type="PANTHER" id="PTHR46847:SF1">
    <property type="entry name" value="D-ALLOSE-BINDING PERIPLASMIC PROTEIN-RELATED"/>
    <property type="match status" value="1"/>
</dbReference>
<protein>
    <submittedName>
        <fullName evidence="6">Ribose transport system substrate-binding protein</fullName>
    </submittedName>
</protein>
<name>A0A3N5A330_9MICO</name>
<evidence type="ECO:0000256" key="3">
    <source>
        <dbReference type="ARBA" id="ARBA00022729"/>
    </source>
</evidence>
<evidence type="ECO:0000313" key="7">
    <source>
        <dbReference type="Proteomes" id="UP000280726"/>
    </source>
</evidence>
<gene>
    <name evidence="6" type="ORF">EDD32_0675</name>
</gene>
<keyword evidence="3 4" id="KW-0732">Signal</keyword>
<dbReference type="InterPro" id="IPR025997">
    <property type="entry name" value="SBP_2_dom"/>
</dbReference>
<feature type="chain" id="PRO_5039169325" evidence="4">
    <location>
        <begin position="21"/>
        <end position="319"/>
    </location>
</feature>
<feature type="signal peptide" evidence="4">
    <location>
        <begin position="1"/>
        <end position="20"/>
    </location>
</feature>
<evidence type="ECO:0000256" key="1">
    <source>
        <dbReference type="ARBA" id="ARBA00004196"/>
    </source>
</evidence>
<dbReference type="Proteomes" id="UP000280726">
    <property type="component" value="Unassembled WGS sequence"/>
</dbReference>
<comment type="subcellular location">
    <subcellularLocation>
        <location evidence="1">Cell envelope</location>
    </subcellularLocation>
</comment>
<evidence type="ECO:0000313" key="6">
    <source>
        <dbReference type="EMBL" id="RPF26241.1"/>
    </source>
</evidence>
<organism evidence="6 7">
    <name type="scientific">Georgenia muralis</name>
    <dbReference type="NCBI Taxonomy" id="154117"/>
    <lineage>
        <taxon>Bacteria</taxon>
        <taxon>Bacillati</taxon>
        <taxon>Actinomycetota</taxon>
        <taxon>Actinomycetes</taxon>
        <taxon>Micrococcales</taxon>
        <taxon>Bogoriellaceae</taxon>
        <taxon>Georgenia</taxon>
    </lineage>
</organism>
<reference evidence="6 7" key="1">
    <citation type="submission" date="2018-11" db="EMBL/GenBank/DDBJ databases">
        <title>Sequencing the genomes of 1000 actinobacteria strains.</title>
        <authorList>
            <person name="Klenk H.-P."/>
        </authorList>
    </citation>
    <scope>NUCLEOTIDE SEQUENCE [LARGE SCALE GENOMIC DNA]</scope>
    <source>
        <strain evidence="6 7">DSM 14418</strain>
    </source>
</reference>
<feature type="domain" description="Periplasmic binding protein" evidence="5">
    <location>
        <begin position="44"/>
        <end position="297"/>
    </location>
</feature>
<dbReference type="SUPFAM" id="SSF53822">
    <property type="entry name" value="Periplasmic binding protein-like I"/>
    <property type="match status" value="1"/>
</dbReference>
<dbReference type="GO" id="GO:0030313">
    <property type="term" value="C:cell envelope"/>
    <property type="evidence" value="ECO:0007669"/>
    <property type="project" value="UniProtKB-SubCell"/>
</dbReference>